<comment type="caution">
    <text evidence="2">The sequence shown here is derived from an EMBL/GenBank/DDBJ whole genome shotgun (WGS) entry which is preliminary data.</text>
</comment>
<dbReference type="Pfam" id="PF10536">
    <property type="entry name" value="PMD"/>
    <property type="match status" value="1"/>
</dbReference>
<accession>A0ABR0PSX1</accession>
<dbReference type="InterPro" id="IPR019557">
    <property type="entry name" value="AminoTfrase-like_pln_mobile"/>
</dbReference>
<feature type="domain" description="Aminotransferase-like plant mobile" evidence="1">
    <location>
        <begin position="8"/>
        <end position="54"/>
    </location>
</feature>
<evidence type="ECO:0000313" key="3">
    <source>
        <dbReference type="Proteomes" id="UP001358586"/>
    </source>
</evidence>
<dbReference type="EMBL" id="JARKNE010000005">
    <property type="protein sequence ID" value="KAK5830085.1"/>
    <property type="molecule type" value="Genomic_DNA"/>
</dbReference>
<gene>
    <name evidence="2" type="ORF">PVK06_013879</name>
</gene>
<sequence length="158" mass="17992">MPYLDAAGFGLAALIRVFELKGNLMSALVDQWRPKTHTFHLPCGECTITLEDIATWNTCSNIRKSKTLIVYQQMIEAYVVDGMLDITPNVASVIPPSARAHATVWCVNAPMINFQMVEWYVEDRALCQFECRQHILDVPIQLEKYVYEINKKGKNAKN</sequence>
<dbReference type="InterPro" id="IPR044824">
    <property type="entry name" value="MAIN-like"/>
</dbReference>
<keyword evidence="3" id="KW-1185">Reference proteome</keyword>
<dbReference type="PANTHER" id="PTHR46033">
    <property type="entry name" value="PROTEIN MAIN-LIKE 2"/>
    <property type="match status" value="1"/>
</dbReference>
<evidence type="ECO:0000313" key="2">
    <source>
        <dbReference type="EMBL" id="KAK5830085.1"/>
    </source>
</evidence>
<organism evidence="2 3">
    <name type="scientific">Gossypium arboreum</name>
    <name type="common">Tree cotton</name>
    <name type="synonym">Gossypium nanking</name>
    <dbReference type="NCBI Taxonomy" id="29729"/>
    <lineage>
        <taxon>Eukaryota</taxon>
        <taxon>Viridiplantae</taxon>
        <taxon>Streptophyta</taxon>
        <taxon>Embryophyta</taxon>
        <taxon>Tracheophyta</taxon>
        <taxon>Spermatophyta</taxon>
        <taxon>Magnoliopsida</taxon>
        <taxon>eudicotyledons</taxon>
        <taxon>Gunneridae</taxon>
        <taxon>Pentapetalae</taxon>
        <taxon>rosids</taxon>
        <taxon>malvids</taxon>
        <taxon>Malvales</taxon>
        <taxon>Malvaceae</taxon>
        <taxon>Malvoideae</taxon>
        <taxon>Gossypium</taxon>
    </lineage>
</organism>
<reference evidence="2 3" key="1">
    <citation type="submission" date="2023-03" db="EMBL/GenBank/DDBJ databases">
        <title>WGS of Gossypium arboreum.</title>
        <authorList>
            <person name="Yu D."/>
        </authorList>
    </citation>
    <scope>NUCLEOTIDE SEQUENCE [LARGE SCALE GENOMIC DNA]</scope>
    <source>
        <tissue evidence="2">Leaf</tissue>
    </source>
</reference>
<evidence type="ECO:0000259" key="1">
    <source>
        <dbReference type="Pfam" id="PF10536"/>
    </source>
</evidence>
<name>A0ABR0PSX1_GOSAR</name>
<dbReference type="Proteomes" id="UP001358586">
    <property type="component" value="Chromosome 5"/>
</dbReference>
<proteinExistence type="predicted"/>
<dbReference type="PANTHER" id="PTHR46033:SF8">
    <property type="entry name" value="PROTEIN MAINTENANCE OF MERISTEMS-LIKE"/>
    <property type="match status" value="1"/>
</dbReference>
<protein>
    <recommendedName>
        <fullName evidence="1">Aminotransferase-like plant mobile domain-containing protein</fullName>
    </recommendedName>
</protein>